<dbReference type="InterPro" id="IPR016876">
    <property type="entry name" value="UCP028234"/>
</dbReference>
<proteinExistence type="predicted"/>
<reference evidence="1 2" key="1">
    <citation type="submission" date="2023-01" db="EMBL/GenBank/DDBJ databases">
        <title>Psychrosphaera sp. nov., isolated from marine algae.</title>
        <authorList>
            <person name="Bayburt H."/>
            <person name="Choi B.J."/>
            <person name="Kim J.M."/>
            <person name="Choi D.G."/>
            <person name="Jeon C.O."/>
        </authorList>
    </citation>
    <scope>NUCLEOTIDE SEQUENCE [LARGE SCALE GENOMIC DNA]</scope>
    <source>
        <strain evidence="1 2">G1-22</strain>
    </source>
</reference>
<dbReference type="SUPFAM" id="SSF53335">
    <property type="entry name" value="S-adenosyl-L-methionine-dependent methyltransferases"/>
    <property type="match status" value="1"/>
</dbReference>
<sequence length="217" mass="24833">MKLSKRLKQIEQMVSSRYAHIWDCCCDHGYLGAALLDRNLGSTIHFVDIVPTLMTEVETKLQRHYPLQSALWKTHCLDVAKLPIGDFNGQQLVIIAGVGGDLMIEFIEALHKKQQEHKNLKLDFLLCPVHHQFSLRQKLIELGFSLNDEVLVEDNKRFYEILHVSLASDIQHDISPVGDSIWQGSPQNKRRLPKGIYIKRLAIISVFKRGTTRHSTS</sequence>
<dbReference type="PIRSF" id="PIRSF028234">
    <property type="entry name" value="UCP028234"/>
    <property type="match status" value="1"/>
</dbReference>
<dbReference type="RefSeq" id="WP_272181172.1">
    <property type="nucleotide sequence ID" value="NZ_JAQOMS010000002.1"/>
</dbReference>
<accession>A0ABT5FFI6</accession>
<dbReference type="PANTHER" id="PTHR38451">
    <property type="entry name" value="TRNA (ADENINE(22)-N(1))-METHYLTRANSFERASE"/>
    <property type="match status" value="1"/>
</dbReference>
<keyword evidence="2" id="KW-1185">Reference proteome</keyword>
<dbReference type="PANTHER" id="PTHR38451:SF1">
    <property type="entry name" value="TRNA (ADENINE(22)-N(1))-METHYLTRANSFERASE"/>
    <property type="match status" value="1"/>
</dbReference>
<dbReference type="Proteomes" id="UP001528411">
    <property type="component" value="Unassembled WGS sequence"/>
</dbReference>
<dbReference type="Gene3D" id="3.40.50.150">
    <property type="entry name" value="Vaccinia Virus protein VP39"/>
    <property type="match status" value="1"/>
</dbReference>
<evidence type="ECO:0000313" key="2">
    <source>
        <dbReference type="Proteomes" id="UP001528411"/>
    </source>
</evidence>
<organism evidence="1 2">
    <name type="scientific">Psychrosphaera algicola</name>
    <dbReference type="NCBI Taxonomy" id="3023714"/>
    <lineage>
        <taxon>Bacteria</taxon>
        <taxon>Pseudomonadati</taxon>
        <taxon>Pseudomonadota</taxon>
        <taxon>Gammaproteobacteria</taxon>
        <taxon>Alteromonadales</taxon>
        <taxon>Pseudoalteromonadaceae</taxon>
        <taxon>Psychrosphaera</taxon>
    </lineage>
</organism>
<comment type="caution">
    <text evidence="1">The sequence shown here is derived from an EMBL/GenBank/DDBJ whole genome shotgun (WGS) entry which is preliminary data.</text>
</comment>
<dbReference type="InterPro" id="IPR029063">
    <property type="entry name" value="SAM-dependent_MTases_sf"/>
</dbReference>
<dbReference type="Pfam" id="PF12847">
    <property type="entry name" value="Methyltransf_18"/>
    <property type="match status" value="1"/>
</dbReference>
<gene>
    <name evidence="1" type="ORF">PN838_14875</name>
</gene>
<evidence type="ECO:0000313" key="1">
    <source>
        <dbReference type="EMBL" id="MDC2889819.1"/>
    </source>
</evidence>
<dbReference type="EMBL" id="JAQOMS010000002">
    <property type="protein sequence ID" value="MDC2889819.1"/>
    <property type="molecule type" value="Genomic_DNA"/>
</dbReference>
<name>A0ABT5FFI6_9GAMM</name>
<protein>
    <submittedName>
        <fullName evidence="1">tRNA (Adenine(22)-N(1))-methyltransferase TrmK</fullName>
    </submittedName>
</protein>